<evidence type="ECO:0000259" key="2">
    <source>
        <dbReference type="Pfam" id="PF26239"/>
    </source>
</evidence>
<proteinExistence type="predicted"/>
<keyword evidence="4" id="KW-1185">Reference proteome</keyword>
<dbReference type="Proteomes" id="UP001570511">
    <property type="component" value="Unassembled WGS sequence"/>
</dbReference>
<evidence type="ECO:0000313" key="4">
    <source>
        <dbReference type="Proteomes" id="UP001570511"/>
    </source>
</evidence>
<dbReference type="AlphaFoldDB" id="A0ABD5MA11"/>
<feature type="region of interest" description="Disordered" evidence="1">
    <location>
        <begin position="163"/>
        <end position="186"/>
    </location>
</feature>
<gene>
    <name evidence="3" type="ORF">OS889_04675</name>
</gene>
<organism evidence="3 4">
    <name type="scientific">Halobellus rubicundus</name>
    <dbReference type="NCBI Taxonomy" id="2996466"/>
    <lineage>
        <taxon>Archaea</taxon>
        <taxon>Methanobacteriati</taxon>
        <taxon>Methanobacteriota</taxon>
        <taxon>Stenosarchaea group</taxon>
        <taxon>Halobacteria</taxon>
        <taxon>Halobacteriales</taxon>
        <taxon>Haloferacaceae</taxon>
        <taxon>Halobellus</taxon>
    </lineage>
</organism>
<dbReference type="InterPro" id="IPR058367">
    <property type="entry name" value="DUF8054"/>
</dbReference>
<dbReference type="EMBL" id="JBGNYA010000001">
    <property type="protein sequence ID" value="MFA1610296.1"/>
    <property type="molecule type" value="Genomic_DNA"/>
</dbReference>
<reference evidence="3 4" key="1">
    <citation type="submission" date="2024-08" db="EMBL/GenBank/DDBJ databases">
        <title>Halobellus sp. MBLA0158 whole genome sequence.</title>
        <authorList>
            <person name="Hwang C.Y."/>
            <person name="Cho E.-S."/>
            <person name="Seo M.-J."/>
        </authorList>
    </citation>
    <scope>NUCLEOTIDE SEQUENCE [LARGE SCALE GENOMIC DNA]</scope>
    <source>
        <strain evidence="3 4">MBLA0158</strain>
    </source>
</reference>
<comment type="caution">
    <text evidence="3">The sequence shown here is derived from an EMBL/GenBank/DDBJ whole genome shotgun (WGS) entry which is preliminary data.</text>
</comment>
<evidence type="ECO:0000313" key="3">
    <source>
        <dbReference type="EMBL" id="MFA1610296.1"/>
    </source>
</evidence>
<accession>A0ABD5MA11</accession>
<protein>
    <recommendedName>
        <fullName evidence="2">DUF8054 domain-containing protein</fullName>
    </recommendedName>
</protein>
<name>A0ABD5MA11_9EURY</name>
<sequence>MLADGHIPEGELRRSRTDADVGATLADVLDRELTGYVVFEPQGSILFGDGERAVLTFESGVPVLAYHPASDAGGPDALAALTGDLFHAELYELPAESLSAAHRVEELRVPPAAPARELAGDDALAERTRAAAPDDRLDADRGSAVEAFLADADRIEAIREEARAEARSRADEWGLADQLDDERSRD</sequence>
<evidence type="ECO:0000256" key="1">
    <source>
        <dbReference type="SAM" id="MobiDB-lite"/>
    </source>
</evidence>
<dbReference type="RefSeq" id="WP_372387737.1">
    <property type="nucleotide sequence ID" value="NZ_JBGNYA010000001.1"/>
</dbReference>
<dbReference type="Pfam" id="PF26239">
    <property type="entry name" value="DUF8054"/>
    <property type="match status" value="1"/>
</dbReference>
<feature type="domain" description="DUF8054" evidence="2">
    <location>
        <begin position="6"/>
        <end position="175"/>
    </location>
</feature>
<feature type="compositionally biased region" description="Basic and acidic residues" evidence="1">
    <location>
        <begin position="163"/>
        <end position="172"/>
    </location>
</feature>